<evidence type="ECO:0000313" key="1">
    <source>
        <dbReference type="Proteomes" id="UP000887565"/>
    </source>
</evidence>
<dbReference type="AlphaFoldDB" id="A0A915J7U2"/>
<sequence length="60" mass="6433">MAPNGGSQMEAKDDFCVKPREGCGIALTRGRNTLSRDGGLGSDVTSMEAFWQLDLAMIAR</sequence>
<proteinExistence type="predicted"/>
<keyword evidence="1" id="KW-1185">Reference proteome</keyword>
<dbReference type="WBParaSite" id="nRc.2.0.1.t22210-RA">
    <property type="protein sequence ID" value="nRc.2.0.1.t22210-RA"/>
    <property type="gene ID" value="nRc.2.0.1.g22210"/>
</dbReference>
<name>A0A915J7U2_ROMCU</name>
<dbReference type="Proteomes" id="UP000887565">
    <property type="component" value="Unplaced"/>
</dbReference>
<protein>
    <submittedName>
        <fullName evidence="2">Uncharacterized protein</fullName>
    </submittedName>
</protein>
<organism evidence="1 2">
    <name type="scientific">Romanomermis culicivorax</name>
    <name type="common">Nematode worm</name>
    <dbReference type="NCBI Taxonomy" id="13658"/>
    <lineage>
        <taxon>Eukaryota</taxon>
        <taxon>Metazoa</taxon>
        <taxon>Ecdysozoa</taxon>
        <taxon>Nematoda</taxon>
        <taxon>Enoplea</taxon>
        <taxon>Dorylaimia</taxon>
        <taxon>Mermithida</taxon>
        <taxon>Mermithoidea</taxon>
        <taxon>Mermithidae</taxon>
        <taxon>Romanomermis</taxon>
    </lineage>
</organism>
<evidence type="ECO:0000313" key="2">
    <source>
        <dbReference type="WBParaSite" id="nRc.2.0.1.t22210-RA"/>
    </source>
</evidence>
<reference evidence="2" key="1">
    <citation type="submission" date="2022-11" db="UniProtKB">
        <authorList>
            <consortium name="WormBaseParasite"/>
        </authorList>
    </citation>
    <scope>IDENTIFICATION</scope>
</reference>
<accession>A0A915J7U2</accession>